<reference evidence="1 2" key="1">
    <citation type="submission" date="2015-11" db="EMBL/GenBank/DDBJ databases">
        <title>Draft Genome Sequence of the Strain BR 10303 (Bradyrhizobium sp.) isolated from nodules of Centrolobium paraense.</title>
        <authorList>
            <person name="Zelli J.E."/>
            <person name="Simoes-Araujo J.L."/>
            <person name="Barauna A.C."/>
            <person name="Silva K."/>
        </authorList>
    </citation>
    <scope>NUCLEOTIDE SEQUENCE [LARGE SCALE GENOMIC DNA]</scope>
    <source>
        <strain evidence="1 2">BR 10303</strain>
    </source>
</reference>
<dbReference type="EMBL" id="LNCU01000106">
    <property type="protein sequence ID" value="KWV48756.1"/>
    <property type="molecule type" value="Genomic_DNA"/>
</dbReference>
<dbReference type="AlphaFoldDB" id="A0A120FJA0"/>
<organism evidence="1 2">
    <name type="scientific">Bradyrhizobium macuxiense</name>
    <dbReference type="NCBI Taxonomy" id="1755647"/>
    <lineage>
        <taxon>Bacteria</taxon>
        <taxon>Pseudomonadati</taxon>
        <taxon>Pseudomonadota</taxon>
        <taxon>Alphaproteobacteria</taxon>
        <taxon>Hyphomicrobiales</taxon>
        <taxon>Nitrobacteraceae</taxon>
        <taxon>Bradyrhizobium</taxon>
    </lineage>
</organism>
<comment type="caution">
    <text evidence="1">The sequence shown here is derived from an EMBL/GenBank/DDBJ whole genome shotgun (WGS) entry which is preliminary data.</text>
</comment>
<proteinExistence type="predicted"/>
<sequence length="204" mass="22629">MIFSENRFSLFRIMLERIAMTKMKLQIAHQVPGRIRMKVPSAKENPELLDQIKQTFSVILGVQEVTVNPTTGSVVLHYDTEHHDEFHGRLEHHTGGHYKPPTNEIDALANKIEQEAEYLAEHSHSAKVIVDFFKDFDKGIKVATGNVVDLKILLAAGIAGFTIFEVGASAATPVWVTLSIFALNHMIQANMGKADDAEPELATA</sequence>
<accession>A0A120FJA0</accession>
<evidence type="ECO:0000313" key="2">
    <source>
        <dbReference type="Proteomes" id="UP000057737"/>
    </source>
</evidence>
<evidence type="ECO:0000313" key="1">
    <source>
        <dbReference type="EMBL" id="KWV48756.1"/>
    </source>
</evidence>
<name>A0A120FJA0_9BRAD</name>
<gene>
    <name evidence="1" type="ORF">AS156_17225</name>
</gene>
<evidence type="ECO:0008006" key="3">
    <source>
        <dbReference type="Google" id="ProtNLM"/>
    </source>
</evidence>
<dbReference type="Proteomes" id="UP000057737">
    <property type="component" value="Unassembled WGS sequence"/>
</dbReference>
<keyword evidence="2" id="KW-1185">Reference proteome</keyword>
<protein>
    <recommendedName>
        <fullName evidence="3">HMA domain-containing protein</fullName>
    </recommendedName>
</protein>
<dbReference type="Pfam" id="PF19991">
    <property type="entry name" value="HMA_2"/>
    <property type="match status" value="1"/>
</dbReference>